<evidence type="ECO:0000259" key="9">
    <source>
        <dbReference type="Pfam" id="PF01435"/>
    </source>
</evidence>
<feature type="region of interest" description="Disordered" evidence="7">
    <location>
        <begin position="339"/>
        <end position="390"/>
    </location>
</feature>
<dbReference type="InterPro" id="IPR052173">
    <property type="entry name" value="Beta-lactam_resp_regulator"/>
</dbReference>
<dbReference type="Pfam" id="PF01435">
    <property type="entry name" value="Peptidase_M48"/>
    <property type="match status" value="1"/>
</dbReference>
<evidence type="ECO:0000256" key="1">
    <source>
        <dbReference type="ARBA" id="ARBA00022670"/>
    </source>
</evidence>
<keyword evidence="2" id="KW-0479">Metal-binding</keyword>
<dbReference type="Proteomes" id="UP000540506">
    <property type="component" value="Unassembled WGS sequence"/>
</dbReference>
<evidence type="ECO:0000256" key="6">
    <source>
        <dbReference type="RuleBase" id="RU003983"/>
    </source>
</evidence>
<dbReference type="GO" id="GO:0046872">
    <property type="term" value="F:metal ion binding"/>
    <property type="evidence" value="ECO:0007669"/>
    <property type="project" value="UniProtKB-KW"/>
</dbReference>
<feature type="transmembrane region" description="Helical" evidence="8">
    <location>
        <begin position="309"/>
        <end position="330"/>
    </location>
</feature>
<feature type="transmembrane region" description="Helical" evidence="8">
    <location>
        <begin position="85"/>
        <end position="105"/>
    </location>
</feature>
<proteinExistence type="inferred from homology"/>
<comment type="similarity">
    <text evidence="6">Belongs to the peptidase M48 family.</text>
</comment>
<keyword evidence="5 6" id="KW-0482">Metalloprotease</keyword>
<keyword evidence="8" id="KW-0812">Transmembrane</keyword>
<feature type="transmembrane region" description="Helical" evidence="8">
    <location>
        <begin position="6"/>
        <end position="23"/>
    </location>
</feature>
<keyword evidence="4 6" id="KW-0862">Zinc</keyword>
<dbReference type="PANTHER" id="PTHR34978">
    <property type="entry name" value="POSSIBLE SENSOR-TRANSDUCER PROTEIN BLAR"/>
    <property type="match status" value="1"/>
</dbReference>
<organism evidence="10 11">
    <name type="scientific">Kitasatospora kifunensis</name>
    <name type="common">Streptomyces kifunensis</name>
    <dbReference type="NCBI Taxonomy" id="58351"/>
    <lineage>
        <taxon>Bacteria</taxon>
        <taxon>Bacillati</taxon>
        <taxon>Actinomycetota</taxon>
        <taxon>Actinomycetes</taxon>
        <taxon>Kitasatosporales</taxon>
        <taxon>Streptomycetaceae</taxon>
        <taxon>Kitasatospora</taxon>
    </lineage>
</organism>
<keyword evidence="1 6" id="KW-0645">Protease</keyword>
<gene>
    <name evidence="10" type="ORF">FHR34_004903</name>
</gene>
<dbReference type="GO" id="GO:0006508">
    <property type="term" value="P:proteolysis"/>
    <property type="evidence" value="ECO:0007669"/>
    <property type="project" value="UniProtKB-KW"/>
</dbReference>
<dbReference type="EMBL" id="JACHJV010000001">
    <property type="protein sequence ID" value="MBB4925910.1"/>
    <property type="molecule type" value="Genomic_DNA"/>
</dbReference>
<comment type="caution">
    <text evidence="10">The sequence shown here is derived from an EMBL/GenBank/DDBJ whole genome shotgun (WGS) entry which is preliminary data.</text>
</comment>
<dbReference type="Gene3D" id="3.30.2010.10">
    <property type="entry name" value="Metalloproteases ('zincins'), catalytic domain"/>
    <property type="match status" value="1"/>
</dbReference>
<keyword evidence="8" id="KW-1133">Transmembrane helix</keyword>
<evidence type="ECO:0000256" key="7">
    <source>
        <dbReference type="SAM" id="MobiDB-lite"/>
    </source>
</evidence>
<feature type="compositionally biased region" description="Polar residues" evidence="7">
    <location>
        <begin position="344"/>
        <end position="354"/>
    </location>
</feature>
<accession>A0A7W7R5Y4</accession>
<evidence type="ECO:0000256" key="8">
    <source>
        <dbReference type="SAM" id="Phobius"/>
    </source>
</evidence>
<reference evidence="10 11" key="1">
    <citation type="submission" date="2020-08" db="EMBL/GenBank/DDBJ databases">
        <title>Sequencing the genomes of 1000 actinobacteria strains.</title>
        <authorList>
            <person name="Klenk H.-P."/>
        </authorList>
    </citation>
    <scope>NUCLEOTIDE SEQUENCE [LARGE SCALE GENOMIC DNA]</scope>
    <source>
        <strain evidence="10 11">DSM 41654</strain>
    </source>
</reference>
<dbReference type="GO" id="GO:0004222">
    <property type="term" value="F:metalloendopeptidase activity"/>
    <property type="evidence" value="ECO:0007669"/>
    <property type="project" value="InterPro"/>
</dbReference>
<dbReference type="CDD" id="cd07326">
    <property type="entry name" value="M56_BlaR1_MecR1_like"/>
    <property type="match status" value="1"/>
</dbReference>
<keyword evidence="8" id="KW-0472">Membrane</keyword>
<keyword evidence="11" id="KW-1185">Reference proteome</keyword>
<feature type="domain" description="Peptidase M48" evidence="9">
    <location>
        <begin position="152"/>
        <end position="212"/>
    </location>
</feature>
<feature type="compositionally biased region" description="Polar residues" evidence="7">
    <location>
        <begin position="380"/>
        <end position="390"/>
    </location>
</feature>
<feature type="compositionally biased region" description="Low complexity" evidence="7">
    <location>
        <begin position="355"/>
        <end position="379"/>
    </location>
</feature>
<protein>
    <submittedName>
        <fullName evidence="10">Zn-dependent protease with chaperone function</fullName>
    </submittedName>
</protein>
<dbReference type="PANTHER" id="PTHR34978:SF3">
    <property type="entry name" value="SLR0241 PROTEIN"/>
    <property type="match status" value="1"/>
</dbReference>
<dbReference type="RefSeq" id="WP_184938482.1">
    <property type="nucleotide sequence ID" value="NZ_JACHJV010000001.1"/>
</dbReference>
<feature type="transmembrane region" description="Helical" evidence="8">
    <location>
        <begin position="35"/>
        <end position="65"/>
    </location>
</feature>
<evidence type="ECO:0000256" key="5">
    <source>
        <dbReference type="ARBA" id="ARBA00023049"/>
    </source>
</evidence>
<evidence type="ECO:0000313" key="10">
    <source>
        <dbReference type="EMBL" id="MBB4925910.1"/>
    </source>
</evidence>
<sequence length="390" mass="40162">MIFAIWLPFLLPFLVPFLAAPAARRLAEALPPRAAAWVLSTAGAVLATASATSLGLLALVGLLRLPPVAALGHLSLPWLDHASPAALFLAAPAAVALLVAGGLTLRTAHRQYTDLRRARTALGGHPDTAETAAPLTLSTLRALLSPTAHHPLTVLTDDRADAYALPGRLGQPGRIVVTTGMLRALTAPERAALLAHERAHLRGRHHLLLAAAEYAAVLHPALGQLRAPLGFHLERWADESAAAAVGDRAVTARAVGRAALAAARSPRPARPLLAPAAAAGPVPRRVAALLAPPAPARPRRRARTGTRRLPAAGLLLTCCLAVSTAATMTATSDLHRTVERAQQQDEQASGTASGTASNTMSTSAPTSTPAGTPTTVPSAITRTAPVTGSR</sequence>
<evidence type="ECO:0000313" key="11">
    <source>
        <dbReference type="Proteomes" id="UP000540506"/>
    </source>
</evidence>
<keyword evidence="3 6" id="KW-0378">Hydrolase</keyword>
<dbReference type="InterPro" id="IPR001915">
    <property type="entry name" value="Peptidase_M48"/>
</dbReference>
<comment type="cofactor">
    <cofactor evidence="6">
        <name>Zn(2+)</name>
        <dbReference type="ChEBI" id="CHEBI:29105"/>
    </cofactor>
    <text evidence="6">Binds 1 zinc ion per subunit.</text>
</comment>
<evidence type="ECO:0000256" key="4">
    <source>
        <dbReference type="ARBA" id="ARBA00022833"/>
    </source>
</evidence>
<name>A0A7W7R5Y4_KITKI</name>
<dbReference type="AlphaFoldDB" id="A0A7W7R5Y4"/>
<evidence type="ECO:0000256" key="2">
    <source>
        <dbReference type="ARBA" id="ARBA00022723"/>
    </source>
</evidence>
<evidence type="ECO:0000256" key="3">
    <source>
        <dbReference type="ARBA" id="ARBA00022801"/>
    </source>
</evidence>